<dbReference type="PANTHER" id="PTHR15633:SF2">
    <property type="entry name" value="NUCLEOLAR PROTEIN 11"/>
    <property type="match status" value="1"/>
</dbReference>
<feature type="compositionally biased region" description="Acidic residues" evidence="1">
    <location>
        <begin position="614"/>
        <end position="623"/>
    </location>
</feature>
<name>A0A9P5SGY9_9FUNG</name>
<protein>
    <submittedName>
        <fullName evidence="2">Uncharacterized protein</fullName>
    </submittedName>
</protein>
<keyword evidence="3" id="KW-1185">Reference proteome</keyword>
<dbReference type="EMBL" id="JAAAUY010000854">
    <property type="protein sequence ID" value="KAF9325909.1"/>
    <property type="molecule type" value="Genomic_DNA"/>
</dbReference>
<dbReference type="InterPro" id="IPR042859">
    <property type="entry name" value="NOL11"/>
</dbReference>
<evidence type="ECO:0000256" key="1">
    <source>
        <dbReference type="SAM" id="MobiDB-lite"/>
    </source>
</evidence>
<feature type="region of interest" description="Disordered" evidence="1">
    <location>
        <begin position="793"/>
        <end position="835"/>
    </location>
</feature>
<dbReference type="GO" id="GO:0003723">
    <property type="term" value="F:RNA binding"/>
    <property type="evidence" value="ECO:0007669"/>
    <property type="project" value="TreeGrafter"/>
</dbReference>
<feature type="region of interest" description="Disordered" evidence="1">
    <location>
        <begin position="547"/>
        <end position="656"/>
    </location>
</feature>
<sequence length="1005" mass="109917">MPVTLEDPFQLASFSSTTHHHQHHQAVSCSPEKEFRSTEGGEDNLLVVAVQGEGVQLFNTADQKCILSYSSPPGYSFAGSAQTLHKATHRNIYAVVAKGTDIPTKEEGKLIWMWKDETSSDKDIDMSEDAVVKPSTARKNVQKFDRKIHQLFVSSLLPNHVVLANTDGSLSLVTEDLKRVVNTKDQPTPAPKSKKDKNSKPVIVNTTWATTFNTTGSWIPVSALACNTLIILTVTESSADKIAVTFSYVNEEHRGFSTFGHVDIMTGGAQGFAFDVKSGQFSFMTAGQLKVYQFAVSQGDHIVSATESLTLPLPGYVLSSTATPSKKGAKAASETDARIQRTDSIALGDNYLAVAGNHKTGDKSELTLTVWDVKYGTLQAKHVIPGNFNAQDTTCSLTVLPDSVLVLTISTLVGTSIKSDIYLCPFYSEPMSLLGAMGRMKDTAPFIGLQGPALSQDAYTTTTTALLAPSNVGGTVKASALAASHLNKQVDLAQKIEQETLKKLSSESATPTVAVFEKVFFANIERLSQEAIDDMMARYGVDQEKARNAANNVEESKPQAMEVDSVPVKTAEDDSSKKKSKKKAAKAAAKAAAAAAKEAEKAKEPVDGSSSESSSDEDDDGDEEKVIMLSSDEENDEAEGDKELEDEEYKQREEQERARLEAHMEKMKGWLKTEEEAVKNQKLHRREQRVARKATPRPELSHHFLTTVVGRCFRRLPNGQPDMTFWPEMVVRYLIFNQLVGNSNPGAGQSGIALELMEREQWSLIELALQKLHDIPELDMITMLKQVIGLNKNKHNNSTSSETTTTTSHSSTSTASSLPSSTSSASTSTSSSSSVPDIPHFLHLIMAAPRNEVFMQQALKRLNVEELSIVLEILKDWICSWSELGGIGHSKHGSVKLPNYSLMVDFTTVLMDVHFPSLIMSPHLHPVLKAIQGSIQKETEVSNQLEQTLRGPLGLFDRKHKDMVRRKKAARLNGSVPAGGLMAEKKKKREGDTVASDYVVEIIHL</sequence>
<dbReference type="AlphaFoldDB" id="A0A9P5SGY9"/>
<feature type="compositionally biased region" description="Acidic residues" evidence="1">
    <location>
        <begin position="631"/>
        <end position="648"/>
    </location>
</feature>
<feature type="compositionally biased region" description="Low complexity" evidence="1">
    <location>
        <begin position="798"/>
        <end position="834"/>
    </location>
</feature>
<proteinExistence type="predicted"/>
<gene>
    <name evidence="2" type="ORF">BG006_010629</name>
</gene>
<dbReference type="GO" id="GO:0005730">
    <property type="term" value="C:nucleolus"/>
    <property type="evidence" value="ECO:0007669"/>
    <property type="project" value="TreeGrafter"/>
</dbReference>
<comment type="caution">
    <text evidence="2">The sequence shown here is derived from an EMBL/GenBank/DDBJ whole genome shotgun (WGS) entry which is preliminary data.</text>
</comment>
<dbReference type="GO" id="GO:0030490">
    <property type="term" value="P:maturation of SSU-rRNA"/>
    <property type="evidence" value="ECO:0007669"/>
    <property type="project" value="InterPro"/>
</dbReference>
<dbReference type="PANTHER" id="PTHR15633">
    <property type="entry name" value="NUCLEOLAR PROTEIN 11"/>
    <property type="match status" value="1"/>
</dbReference>
<reference evidence="2" key="1">
    <citation type="journal article" date="2020" name="Fungal Divers.">
        <title>Resolving the Mortierellaceae phylogeny through synthesis of multi-gene phylogenetics and phylogenomics.</title>
        <authorList>
            <person name="Vandepol N."/>
            <person name="Liber J."/>
            <person name="Desiro A."/>
            <person name="Na H."/>
            <person name="Kennedy M."/>
            <person name="Barry K."/>
            <person name="Grigoriev I.V."/>
            <person name="Miller A.N."/>
            <person name="O'Donnell K."/>
            <person name="Stajich J.E."/>
            <person name="Bonito G."/>
        </authorList>
    </citation>
    <scope>NUCLEOTIDE SEQUENCE</scope>
    <source>
        <strain evidence="2">NVP1</strain>
    </source>
</reference>
<dbReference type="Proteomes" id="UP000696485">
    <property type="component" value="Unassembled WGS sequence"/>
</dbReference>
<evidence type="ECO:0000313" key="3">
    <source>
        <dbReference type="Proteomes" id="UP000696485"/>
    </source>
</evidence>
<evidence type="ECO:0000313" key="2">
    <source>
        <dbReference type="EMBL" id="KAF9325909.1"/>
    </source>
</evidence>
<feature type="compositionally biased region" description="Low complexity" evidence="1">
    <location>
        <begin position="586"/>
        <end position="596"/>
    </location>
</feature>
<accession>A0A9P5SGY9</accession>
<feature type="compositionally biased region" description="Basic and acidic residues" evidence="1">
    <location>
        <begin position="597"/>
        <end position="606"/>
    </location>
</feature>
<organism evidence="2 3">
    <name type="scientific">Podila minutissima</name>
    <dbReference type="NCBI Taxonomy" id="64525"/>
    <lineage>
        <taxon>Eukaryota</taxon>
        <taxon>Fungi</taxon>
        <taxon>Fungi incertae sedis</taxon>
        <taxon>Mucoromycota</taxon>
        <taxon>Mortierellomycotina</taxon>
        <taxon>Mortierellomycetes</taxon>
        <taxon>Mortierellales</taxon>
        <taxon>Mortierellaceae</taxon>
        <taxon>Podila</taxon>
    </lineage>
</organism>